<evidence type="ECO:0000259" key="2">
    <source>
        <dbReference type="Pfam" id="PF23636"/>
    </source>
</evidence>
<protein>
    <recommendedName>
        <fullName evidence="2">DUF7144 domain-containing protein</fullName>
    </recommendedName>
</protein>
<evidence type="ECO:0000256" key="1">
    <source>
        <dbReference type="SAM" id="Phobius"/>
    </source>
</evidence>
<feature type="transmembrane region" description="Helical" evidence="1">
    <location>
        <begin position="20"/>
        <end position="44"/>
    </location>
</feature>
<keyword evidence="4" id="KW-1185">Reference proteome</keyword>
<proteinExistence type="predicted"/>
<evidence type="ECO:0000313" key="3">
    <source>
        <dbReference type="EMBL" id="MCI3245155.1"/>
    </source>
</evidence>
<reference evidence="3" key="1">
    <citation type="submission" date="2022-03" db="EMBL/GenBank/DDBJ databases">
        <title>Streptomyces 7R015 and 7R016 isolated from Barleria lupulina in Thailand.</title>
        <authorList>
            <person name="Kanchanasin P."/>
            <person name="Phongsopitanun W."/>
            <person name="Tanasupawat S."/>
        </authorList>
    </citation>
    <scope>NUCLEOTIDE SEQUENCE</scope>
    <source>
        <strain evidence="3">7R016</strain>
    </source>
</reference>
<dbReference type="InterPro" id="IPR055568">
    <property type="entry name" value="DUF7144"/>
</dbReference>
<dbReference type="EMBL" id="JALDAX010000019">
    <property type="protein sequence ID" value="MCI3245155.1"/>
    <property type="molecule type" value="Genomic_DNA"/>
</dbReference>
<feature type="transmembrane region" description="Helical" evidence="1">
    <location>
        <begin position="91"/>
        <end position="108"/>
    </location>
</feature>
<organism evidence="3 4">
    <name type="scientific">Streptomyces spinosisporus</name>
    <dbReference type="NCBI Taxonomy" id="2927582"/>
    <lineage>
        <taxon>Bacteria</taxon>
        <taxon>Bacillati</taxon>
        <taxon>Actinomycetota</taxon>
        <taxon>Actinomycetes</taxon>
        <taxon>Kitasatosporales</taxon>
        <taxon>Streptomycetaceae</taxon>
        <taxon>Streptomyces</taxon>
    </lineage>
</organism>
<dbReference type="Proteomes" id="UP001165270">
    <property type="component" value="Unassembled WGS sequence"/>
</dbReference>
<keyword evidence="1" id="KW-1133">Transmembrane helix</keyword>
<sequence length="139" mass="15228">MTTTTQHQRSEGVRAAASGLTMFAAVMLVMCGMLDIFRGIMAIADDEVFINTPHYVFRFDLTSWGWIHLGLGVVAMAVGIGLVVMQKWARIMGVGVAALLIIGNFLDIPYAPLWSVTLIALYGFIIWALCVVQPDSESY</sequence>
<accession>A0ABS9XT79</accession>
<comment type="caution">
    <text evidence="3">The sequence shown here is derived from an EMBL/GenBank/DDBJ whole genome shotgun (WGS) entry which is preliminary data.</text>
</comment>
<keyword evidence="1" id="KW-0812">Transmembrane</keyword>
<dbReference type="Pfam" id="PF23636">
    <property type="entry name" value="DUF7144"/>
    <property type="match status" value="1"/>
</dbReference>
<keyword evidence="1" id="KW-0472">Membrane</keyword>
<feature type="transmembrane region" description="Helical" evidence="1">
    <location>
        <begin position="114"/>
        <end position="132"/>
    </location>
</feature>
<feature type="domain" description="DUF7144" evidence="2">
    <location>
        <begin position="21"/>
        <end position="133"/>
    </location>
</feature>
<feature type="transmembrane region" description="Helical" evidence="1">
    <location>
        <begin position="64"/>
        <end position="84"/>
    </location>
</feature>
<evidence type="ECO:0000313" key="4">
    <source>
        <dbReference type="Proteomes" id="UP001165270"/>
    </source>
</evidence>
<dbReference type="RefSeq" id="WP_242712861.1">
    <property type="nucleotide sequence ID" value="NZ_JALDAX010000019.1"/>
</dbReference>
<name>A0ABS9XT79_9ACTN</name>
<gene>
    <name evidence="3" type="ORF">MQN93_36135</name>
</gene>